<evidence type="ECO:0000256" key="1">
    <source>
        <dbReference type="SAM" id="MobiDB-lite"/>
    </source>
</evidence>
<accession>A0AAE1IEF9</accession>
<proteinExistence type="predicted"/>
<evidence type="ECO:0000313" key="3">
    <source>
        <dbReference type="EMBL" id="KAK4075308.1"/>
    </source>
</evidence>
<comment type="caution">
    <text evidence="3">The sequence shown here is derived from an EMBL/GenBank/DDBJ whole genome shotgun (WGS) entry which is preliminary data.</text>
</comment>
<organism evidence="3 4">
    <name type="scientific">Trichoderma aggressivum f. europaeum</name>
    <dbReference type="NCBI Taxonomy" id="173218"/>
    <lineage>
        <taxon>Eukaryota</taxon>
        <taxon>Fungi</taxon>
        <taxon>Dikarya</taxon>
        <taxon>Ascomycota</taxon>
        <taxon>Pezizomycotina</taxon>
        <taxon>Sordariomycetes</taxon>
        <taxon>Hypocreomycetidae</taxon>
        <taxon>Hypocreales</taxon>
        <taxon>Hypocreaceae</taxon>
        <taxon>Trichoderma</taxon>
    </lineage>
</organism>
<keyword evidence="2" id="KW-1133">Transmembrane helix</keyword>
<dbReference type="AlphaFoldDB" id="A0AAE1IEF9"/>
<evidence type="ECO:0000313" key="4">
    <source>
        <dbReference type="Proteomes" id="UP001273209"/>
    </source>
</evidence>
<sequence>MPARNGRFFSREPFDNDNRLTLQHAEGPFGFLNPTRAHFDHSALAPKPAPDDIAEPHESGDDAETRHEQTKQAGDSNVPAKNVRFLWRSRDNRKGRHALLVQKPLPGEEVPFVTPRRTTHPREIVKTVIRTFTHYPIWDISWLVAFIFTWGSIVWVLNSFFVWLPLVAPSTEFDGEVYWGGGITAFIGAIIFFEFGSILLIFEAINANRSGCFGWAVEQLVDNGRSGKPRLRVVASRHHCHHHHQNRRNFVGKPSATASIEAQQDSSRANDEKQWQWFPSWHDLRTHYIHELGFLAGCAQLFGATVFGVSGFTALPGINNHLTPQWRLNAAYWIPQVVGGSGFIVSSTLYMLETQQKWWKPAPHLLGWHIAFWNLVGAFGFTLCGALGMAYNNSGAQYQAGLATFWGSWAFLIGSYLQLYESLSKHPVEQVSSMDEFISRK</sequence>
<feature type="compositionally biased region" description="Basic and acidic residues" evidence="1">
    <location>
        <begin position="54"/>
        <end position="70"/>
    </location>
</feature>
<feature type="transmembrane region" description="Helical" evidence="2">
    <location>
        <begin position="330"/>
        <end position="352"/>
    </location>
</feature>
<feature type="transmembrane region" description="Helical" evidence="2">
    <location>
        <begin position="372"/>
        <end position="391"/>
    </location>
</feature>
<feature type="transmembrane region" description="Helical" evidence="2">
    <location>
        <begin position="178"/>
        <end position="202"/>
    </location>
</feature>
<feature type="transmembrane region" description="Helical" evidence="2">
    <location>
        <begin position="140"/>
        <end position="166"/>
    </location>
</feature>
<gene>
    <name evidence="3" type="ORF">Triagg1_4429</name>
</gene>
<keyword evidence="2" id="KW-0812">Transmembrane</keyword>
<evidence type="ECO:0008006" key="5">
    <source>
        <dbReference type="Google" id="ProtNLM"/>
    </source>
</evidence>
<evidence type="ECO:0000256" key="2">
    <source>
        <dbReference type="SAM" id="Phobius"/>
    </source>
</evidence>
<dbReference type="Proteomes" id="UP001273209">
    <property type="component" value="Unassembled WGS sequence"/>
</dbReference>
<feature type="compositionally biased region" description="Basic and acidic residues" evidence="1">
    <location>
        <begin position="9"/>
        <end position="18"/>
    </location>
</feature>
<feature type="transmembrane region" description="Helical" evidence="2">
    <location>
        <begin position="397"/>
        <end position="417"/>
    </location>
</feature>
<dbReference type="RefSeq" id="XP_062756446.1">
    <property type="nucleotide sequence ID" value="XM_062898832.1"/>
</dbReference>
<dbReference type="GeneID" id="87918736"/>
<keyword evidence="2" id="KW-0472">Membrane</keyword>
<keyword evidence="4" id="KW-1185">Reference proteome</keyword>
<feature type="region of interest" description="Disordered" evidence="1">
    <location>
        <begin position="1"/>
        <end position="21"/>
    </location>
</feature>
<feature type="transmembrane region" description="Helical" evidence="2">
    <location>
        <begin position="292"/>
        <end position="318"/>
    </location>
</feature>
<dbReference type="EMBL" id="JAWRVG010000014">
    <property type="protein sequence ID" value="KAK4075308.1"/>
    <property type="molecule type" value="Genomic_DNA"/>
</dbReference>
<protein>
    <recommendedName>
        <fullName evidence="5">Integral membrane protein</fullName>
    </recommendedName>
</protein>
<name>A0AAE1IEF9_9HYPO</name>
<feature type="region of interest" description="Disordered" evidence="1">
    <location>
        <begin position="41"/>
        <end position="76"/>
    </location>
</feature>
<reference evidence="3" key="1">
    <citation type="submission" date="2023-11" db="EMBL/GenBank/DDBJ databases">
        <title>The genome sequences of three competitors of mushroom-forming fungi.</title>
        <authorList>
            <person name="Beijen E."/>
            <person name="Ohm R.A."/>
        </authorList>
    </citation>
    <scope>NUCLEOTIDE SEQUENCE</scope>
    <source>
        <strain evidence="3">CBS 100526</strain>
    </source>
</reference>